<dbReference type="SUPFAM" id="SSF53613">
    <property type="entry name" value="Ribokinase-like"/>
    <property type="match status" value="1"/>
</dbReference>
<dbReference type="PRINTS" id="PR00990">
    <property type="entry name" value="RIBOKINASE"/>
</dbReference>
<sequence length="314" mass="32501">MSGVEVLVVGDANPDLLLTGDTIPRFGQAEQLLEGADLLLGGSAAIVACGLARLGVPSALASVVGSDQFGTFVLNYLRERGVDTSAVTISEALPTGVSVVLSKPHDRAILTFPGTIPALDAAGVRNAVERLEPRHVHVASYFLQPILATQLPELFGWLQERGVTISLDTNWDPTERWDGLEDILPLTSVFLPNRAEALSIASAITGDRVTDLDQAGKALSALGCRVVVKAGTDGGISFEHGSLTAQAPGLVLEVVDTTGAGDSFNAGYLAALSRGIEAEQQRLSLAATAGSLSVRALGGTAAQATENELTEALP</sequence>
<proteinExistence type="inferred from homology"/>
<feature type="domain" description="Carbohydrate kinase PfkB" evidence="5">
    <location>
        <begin position="6"/>
        <end position="301"/>
    </location>
</feature>
<protein>
    <submittedName>
        <fullName evidence="6">Carbohydrate kinase family protein</fullName>
    </submittedName>
</protein>
<dbReference type="InterPro" id="IPR002139">
    <property type="entry name" value="Ribo/fructo_kinase"/>
</dbReference>
<organism evidence="6 7">
    <name type="scientific">Saxibacter everestensis</name>
    <dbReference type="NCBI Taxonomy" id="2909229"/>
    <lineage>
        <taxon>Bacteria</taxon>
        <taxon>Bacillati</taxon>
        <taxon>Actinomycetota</taxon>
        <taxon>Actinomycetes</taxon>
        <taxon>Micrococcales</taxon>
        <taxon>Brevibacteriaceae</taxon>
        <taxon>Saxibacter</taxon>
    </lineage>
</organism>
<evidence type="ECO:0000313" key="7">
    <source>
        <dbReference type="Proteomes" id="UP001209083"/>
    </source>
</evidence>
<accession>A0ABY8QTA9</accession>
<dbReference type="Pfam" id="PF00294">
    <property type="entry name" value="PfkB"/>
    <property type="match status" value="1"/>
</dbReference>
<dbReference type="InterPro" id="IPR029056">
    <property type="entry name" value="Ribokinase-like"/>
</dbReference>
<dbReference type="Proteomes" id="UP001209083">
    <property type="component" value="Chromosome"/>
</dbReference>
<reference evidence="6 7" key="1">
    <citation type="submission" date="2023-05" db="EMBL/GenBank/DDBJ databases">
        <title>Lithophilousrod everest ZFBP1038 complete genpme.</title>
        <authorList>
            <person name="Tian M."/>
        </authorList>
    </citation>
    <scope>NUCLEOTIDE SEQUENCE [LARGE SCALE GENOMIC DNA]</scope>
    <source>
        <strain evidence="6 7">ZFBP1038</strain>
    </source>
</reference>
<keyword evidence="3 4" id="KW-0418">Kinase</keyword>
<comment type="similarity">
    <text evidence="1 4">Belongs to the carbohydrate kinase PfkB family.</text>
</comment>
<dbReference type="GO" id="GO:0016301">
    <property type="term" value="F:kinase activity"/>
    <property type="evidence" value="ECO:0007669"/>
    <property type="project" value="UniProtKB-KW"/>
</dbReference>
<keyword evidence="2 4" id="KW-0808">Transferase</keyword>
<dbReference type="PANTHER" id="PTHR10584">
    <property type="entry name" value="SUGAR KINASE"/>
    <property type="match status" value="1"/>
</dbReference>
<dbReference type="InterPro" id="IPR002173">
    <property type="entry name" value="Carboh/pur_kinase_PfkB_CS"/>
</dbReference>
<evidence type="ECO:0000256" key="3">
    <source>
        <dbReference type="ARBA" id="ARBA00022777"/>
    </source>
</evidence>
<keyword evidence="7" id="KW-1185">Reference proteome</keyword>
<dbReference type="PANTHER" id="PTHR10584:SF166">
    <property type="entry name" value="RIBOKINASE"/>
    <property type="match status" value="1"/>
</dbReference>
<evidence type="ECO:0000256" key="2">
    <source>
        <dbReference type="ARBA" id="ARBA00022679"/>
    </source>
</evidence>
<evidence type="ECO:0000259" key="5">
    <source>
        <dbReference type="Pfam" id="PF00294"/>
    </source>
</evidence>
<dbReference type="RefSeq" id="WP_349639046.1">
    <property type="nucleotide sequence ID" value="NZ_CP090958.1"/>
</dbReference>
<dbReference type="InterPro" id="IPR011611">
    <property type="entry name" value="PfkB_dom"/>
</dbReference>
<evidence type="ECO:0000256" key="1">
    <source>
        <dbReference type="ARBA" id="ARBA00010688"/>
    </source>
</evidence>
<name>A0ABY8QTA9_9MICO</name>
<dbReference type="PROSITE" id="PS00584">
    <property type="entry name" value="PFKB_KINASES_2"/>
    <property type="match status" value="1"/>
</dbReference>
<dbReference type="Gene3D" id="3.40.1190.20">
    <property type="match status" value="1"/>
</dbReference>
<evidence type="ECO:0000313" key="6">
    <source>
        <dbReference type="EMBL" id="WGW12247.1"/>
    </source>
</evidence>
<gene>
    <name evidence="6" type="ORF">LWF01_00325</name>
</gene>
<evidence type="ECO:0000256" key="4">
    <source>
        <dbReference type="RuleBase" id="RU003704"/>
    </source>
</evidence>
<dbReference type="EMBL" id="CP090958">
    <property type="protein sequence ID" value="WGW12247.1"/>
    <property type="molecule type" value="Genomic_DNA"/>
</dbReference>